<protein>
    <submittedName>
        <fullName evidence="1">Uncharacterized protein</fullName>
    </submittedName>
</protein>
<dbReference type="EMBL" id="AHOP02000011">
    <property type="protein sequence ID" value="EMO42495.1"/>
    <property type="molecule type" value="Genomic_DNA"/>
</dbReference>
<dbReference type="AlphaFoldDB" id="M6UD59"/>
<gene>
    <name evidence="1" type="ORF">LEP1GSC186_1608</name>
</gene>
<evidence type="ECO:0000313" key="2">
    <source>
        <dbReference type="Proteomes" id="UP000012153"/>
    </source>
</evidence>
<accession>M6UD59</accession>
<organism evidence="1 2">
    <name type="scientific">Leptospira noguchii serovar Autumnalis str. ZUN142</name>
    <dbReference type="NCBI Taxonomy" id="1085540"/>
    <lineage>
        <taxon>Bacteria</taxon>
        <taxon>Pseudomonadati</taxon>
        <taxon>Spirochaetota</taxon>
        <taxon>Spirochaetia</taxon>
        <taxon>Leptospirales</taxon>
        <taxon>Leptospiraceae</taxon>
        <taxon>Leptospira</taxon>
    </lineage>
</organism>
<dbReference type="Proteomes" id="UP000012153">
    <property type="component" value="Unassembled WGS sequence"/>
</dbReference>
<dbReference type="RefSeq" id="WP_004436027.1">
    <property type="nucleotide sequence ID" value="NZ_AHOP02000011.1"/>
</dbReference>
<name>M6UD59_9LEPT</name>
<reference evidence="1 2" key="1">
    <citation type="submission" date="2013-01" db="EMBL/GenBank/DDBJ databases">
        <authorList>
            <person name="Harkins D.M."/>
            <person name="Durkin A.S."/>
            <person name="Brinkac L.M."/>
            <person name="Haft D.H."/>
            <person name="Selengut J.D."/>
            <person name="Sanka R."/>
            <person name="DePew J."/>
            <person name="Purushe J."/>
            <person name="Matthias M.A."/>
            <person name="Vinetz J.M."/>
            <person name="Sutton G.G."/>
            <person name="Nierman W.C."/>
            <person name="Fouts D.E."/>
        </authorList>
    </citation>
    <scope>NUCLEOTIDE SEQUENCE [LARGE SCALE GENOMIC DNA]</scope>
    <source>
        <strain evidence="1 2">ZUN142</strain>
    </source>
</reference>
<comment type="caution">
    <text evidence="1">The sequence shown here is derived from an EMBL/GenBank/DDBJ whole genome shotgun (WGS) entry which is preliminary data.</text>
</comment>
<evidence type="ECO:0000313" key="1">
    <source>
        <dbReference type="EMBL" id="EMO42495.1"/>
    </source>
</evidence>
<sequence>MPSFLKFVDFLQNEKDLTSFQKEALHSLLFQSYQDIYINAADLSSKIKGISLEKAYQIIKKLILENIFDGSYDCPACDSTLSLNEIFASKATKCSECDHGIHFYNDLYIKIFGTIPEKDYEKLTFDQIAEIRIKNLAKSWRENGIITYFLLDLVNSEFIQQENEREYNSFLSEFREFWIKRVLSQSKESNYFIGEIGDAYKILFQDVIDAFNIVRIFSQELVNFDISTFKNIKSKFPFFPKFKIVIDCVDLPTDRNGRPIDPGDIFVRTANRTYDINSASVTQLYRAESKLKEYKDSYYENWEKFDVALWLMDSSFEILNKYSIIPKTEKNLVGPNLYMLKNTIMLPIDISKA</sequence>
<proteinExistence type="predicted"/>